<comment type="caution">
    <text evidence="2">The sequence shown here is derived from an EMBL/GenBank/DDBJ whole genome shotgun (WGS) entry which is preliminary data.</text>
</comment>
<keyword evidence="3" id="KW-1185">Reference proteome</keyword>
<accession>A0A975ZR85</accession>
<reference evidence="2 3" key="1">
    <citation type="submission" date="2016-10" db="EMBL/GenBank/DDBJ databases">
        <authorList>
            <person name="Varghese N."/>
            <person name="Submissions S."/>
        </authorList>
    </citation>
    <scope>NUCLEOTIDE SEQUENCE [LARGE SCALE GENOMIC DNA]</scope>
    <source>
        <strain evidence="2 3">FF3</strain>
    </source>
</reference>
<dbReference type="RefSeq" id="WP_139211559.1">
    <property type="nucleotide sequence ID" value="NZ_FNYY01000046.1"/>
</dbReference>
<sequence>MNKLNQDPGYATLAELAAYWRMPSKRAARELARTLGLRRVRGKFPWFAIWQAERLAPPPKKRWDELKHPHLTTTDLAELLGESERSARRRDHAKPDAGFPDPVPIRKKPKLWRASQVNAWCAGLPVPVYRVKSRLEQVTVTETPKASSKADFNGFDPYAQKRFAAKPNRKMTASTANGKTDEHP</sequence>
<dbReference type="GeneID" id="80821419"/>
<organism evidence="2 3">
    <name type="scientific">Marinovum algicola</name>
    <dbReference type="NCBI Taxonomy" id="42444"/>
    <lineage>
        <taxon>Bacteria</taxon>
        <taxon>Pseudomonadati</taxon>
        <taxon>Pseudomonadota</taxon>
        <taxon>Alphaproteobacteria</taxon>
        <taxon>Rhodobacterales</taxon>
        <taxon>Roseobacteraceae</taxon>
        <taxon>Marinovum</taxon>
    </lineage>
</organism>
<dbReference type="EMBL" id="FNYY01000046">
    <property type="protein sequence ID" value="SEK12050.1"/>
    <property type="molecule type" value="Genomic_DNA"/>
</dbReference>
<feature type="region of interest" description="Disordered" evidence="1">
    <location>
        <begin position="79"/>
        <end position="104"/>
    </location>
</feature>
<name>A0A975ZR85_9RHOB</name>
<protein>
    <submittedName>
        <fullName evidence="2">Uncharacterized protein</fullName>
    </submittedName>
</protein>
<evidence type="ECO:0000313" key="3">
    <source>
        <dbReference type="Proteomes" id="UP000182932"/>
    </source>
</evidence>
<gene>
    <name evidence="2" type="ORF">SAMN04487940_1468</name>
</gene>
<dbReference type="AlphaFoldDB" id="A0A975ZR85"/>
<dbReference type="Proteomes" id="UP000182932">
    <property type="component" value="Unassembled WGS sequence"/>
</dbReference>
<feature type="region of interest" description="Disordered" evidence="1">
    <location>
        <begin position="162"/>
        <end position="184"/>
    </location>
</feature>
<proteinExistence type="predicted"/>
<evidence type="ECO:0000313" key="2">
    <source>
        <dbReference type="EMBL" id="SEK12050.1"/>
    </source>
</evidence>
<evidence type="ECO:0000256" key="1">
    <source>
        <dbReference type="SAM" id="MobiDB-lite"/>
    </source>
</evidence>